<reference evidence="2 3" key="1">
    <citation type="submission" date="2016-10" db="EMBL/GenBank/DDBJ databases">
        <title>Evaluation of Human, Animal and Environmental Mycobacterium chelonae Isolates by Core Genome Phylogenomic Analysis, Targeted Gene Comparison, and Anti-microbial Susceptibility Patterns: A Tale of Mistaken Identities.</title>
        <authorList>
            <person name="Fogelson S.B."/>
            <person name="Camus A.C."/>
            <person name="Lorenz W."/>
            <person name="Vasireddy R."/>
            <person name="Vasireddy S."/>
            <person name="Smith T."/>
            <person name="Brown-Elliott B.A."/>
            <person name="Wallace R.J.Jr."/>
            <person name="Hasan N.A."/>
            <person name="Reischl U."/>
            <person name="Sanchez S."/>
        </authorList>
    </citation>
    <scope>NUCLEOTIDE SEQUENCE [LARGE SCALE GENOMIC DNA]</scope>
    <source>
        <strain evidence="2 3">42895</strain>
    </source>
</reference>
<dbReference type="Gene3D" id="3.40.50.720">
    <property type="entry name" value="NAD(P)-binding Rossmann-like Domain"/>
    <property type="match status" value="1"/>
</dbReference>
<accession>A0AB73N6G3</accession>
<dbReference type="AlphaFoldDB" id="A0AB73N6G3"/>
<evidence type="ECO:0000259" key="1">
    <source>
        <dbReference type="Pfam" id="PF03807"/>
    </source>
</evidence>
<dbReference type="Proteomes" id="UP000180113">
    <property type="component" value="Unassembled WGS sequence"/>
</dbReference>
<sequence length="267" mass="29161">MNKVGIIGAGILGGTLARRLAHFGYQVTIANSRAPETLSDIATGEIKAGWMSNVVQGSEILFLSLPYAALADVSATVRDNAAEQAIIVDTGNFYPGRDGDLPSWSEEDPDTLWLSRQIQRPIYKALNNITYLGLRDGGLSPDDPARIGLPIAGSQGPSKNRLFHLVNELGFDPVDGGTLEQSWRQQPGSPIYATDLPAADIRRFLDKVPAEDAKVYRENRKKFDDVTASGYQLIRSLREQGLGLDEIIERMAEETERAVSQVHKAQG</sequence>
<dbReference type="SUPFAM" id="SSF51735">
    <property type="entry name" value="NAD(P)-binding Rossmann-fold domains"/>
    <property type="match status" value="1"/>
</dbReference>
<name>A0AB73N6G3_MYCCH</name>
<dbReference type="EMBL" id="MLHW01000019">
    <property type="protein sequence ID" value="OHT48177.1"/>
    <property type="molecule type" value="Genomic_DNA"/>
</dbReference>
<gene>
    <name evidence="2" type="ORF">BKG62_21310</name>
</gene>
<dbReference type="RefSeq" id="WP_070919066.1">
    <property type="nucleotide sequence ID" value="NZ_CP058976.1"/>
</dbReference>
<dbReference type="InterPro" id="IPR028939">
    <property type="entry name" value="P5C_Rdtase_cat_N"/>
</dbReference>
<evidence type="ECO:0000313" key="2">
    <source>
        <dbReference type="EMBL" id="OHT48177.1"/>
    </source>
</evidence>
<protein>
    <submittedName>
        <fullName evidence="2">NADP oxidoreductase</fullName>
    </submittedName>
</protein>
<feature type="domain" description="Pyrroline-5-carboxylate reductase catalytic N-terminal" evidence="1">
    <location>
        <begin position="3"/>
        <end position="92"/>
    </location>
</feature>
<comment type="caution">
    <text evidence="2">The sequence shown here is derived from an EMBL/GenBank/DDBJ whole genome shotgun (WGS) entry which is preliminary data.</text>
</comment>
<proteinExistence type="predicted"/>
<organism evidence="2 3">
    <name type="scientific">Mycobacteroides chelonae</name>
    <name type="common">Mycobacterium chelonae</name>
    <dbReference type="NCBI Taxonomy" id="1774"/>
    <lineage>
        <taxon>Bacteria</taxon>
        <taxon>Bacillati</taxon>
        <taxon>Actinomycetota</taxon>
        <taxon>Actinomycetes</taxon>
        <taxon>Mycobacteriales</taxon>
        <taxon>Mycobacteriaceae</taxon>
        <taxon>Mycobacteroides</taxon>
    </lineage>
</organism>
<evidence type="ECO:0000313" key="3">
    <source>
        <dbReference type="Proteomes" id="UP000180113"/>
    </source>
</evidence>
<dbReference type="InterPro" id="IPR036291">
    <property type="entry name" value="NAD(P)-bd_dom_sf"/>
</dbReference>
<dbReference type="Pfam" id="PF03807">
    <property type="entry name" value="F420_oxidored"/>
    <property type="match status" value="1"/>
</dbReference>